<proteinExistence type="predicted"/>
<protein>
    <submittedName>
        <fullName evidence="1">Uncharacterized protein</fullName>
    </submittedName>
</protein>
<dbReference type="Proteomes" id="UP000289738">
    <property type="component" value="Chromosome A07"/>
</dbReference>
<evidence type="ECO:0000313" key="2">
    <source>
        <dbReference type="Proteomes" id="UP000289738"/>
    </source>
</evidence>
<name>A0A445C7I7_ARAHY</name>
<sequence>MLKLNVMHTKTPNTHGTWNPCPTIKVNKSKEEFEDIYQILGPNEDGDEEDIIVDTNVTDIVNALADRHLSGEPSFMHTLNLDTMYAPEFFEYVNADNYQQPLQPLVPTLTMAYLCGQLRALYVKFEKIVEVDLPELNIDWSVKVNKSKEEFEDIYQIIGPNEDGDEEDIMVDTNVTDIANALADRHPSGEPSFMHILNFDTMYAPKFLDLAFYDLFGIVIGTTPPVVVDVSLIKRQYCWVIRKYNGSHTCTTTIIFQDHTKLDSETIAEAINSLVEADPSLKVKYHGWLSKKTIEKIFHGWKAYKAFPTWFEVIMAKELSAAVDPDKTQTASLFYRLDATQRTQNISMASSHSLDLNPH</sequence>
<dbReference type="EMBL" id="SDMP01000007">
    <property type="protein sequence ID" value="RYR46927.1"/>
    <property type="molecule type" value="Genomic_DNA"/>
</dbReference>
<dbReference type="AlphaFoldDB" id="A0A445C7I7"/>
<reference evidence="1 2" key="1">
    <citation type="submission" date="2019-01" db="EMBL/GenBank/DDBJ databases">
        <title>Sequencing of cultivated peanut Arachis hypogaea provides insights into genome evolution and oil improvement.</title>
        <authorList>
            <person name="Chen X."/>
        </authorList>
    </citation>
    <scope>NUCLEOTIDE SEQUENCE [LARGE SCALE GENOMIC DNA]</scope>
    <source>
        <strain evidence="2">cv. Fuhuasheng</strain>
        <tissue evidence="1">Leaves</tissue>
    </source>
</reference>
<organism evidence="1 2">
    <name type="scientific">Arachis hypogaea</name>
    <name type="common">Peanut</name>
    <dbReference type="NCBI Taxonomy" id="3818"/>
    <lineage>
        <taxon>Eukaryota</taxon>
        <taxon>Viridiplantae</taxon>
        <taxon>Streptophyta</taxon>
        <taxon>Embryophyta</taxon>
        <taxon>Tracheophyta</taxon>
        <taxon>Spermatophyta</taxon>
        <taxon>Magnoliopsida</taxon>
        <taxon>eudicotyledons</taxon>
        <taxon>Gunneridae</taxon>
        <taxon>Pentapetalae</taxon>
        <taxon>rosids</taxon>
        <taxon>fabids</taxon>
        <taxon>Fabales</taxon>
        <taxon>Fabaceae</taxon>
        <taxon>Papilionoideae</taxon>
        <taxon>50 kb inversion clade</taxon>
        <taxon>dalbergioids sensu lato</taxon>
        <taxon>Dalbergieae</taxon>
        <taxon>Pterocarpus clade</taxon>
        <taxon>Arachis</taxon>
    </lineage>
</organism>
<evidence type="ECO:0000313" key="1">
    <source>
        <dbReference type="EMBL" id="RYR46927.1"/>
    </source>
</evidence>
<comment type="caution">
    <text evidence="1">The sequence shown here is derived from an EMBL/GenBank/DDBJ whole genome shotgun (WGS) entry which is preliminary data.</text>
</comment>
<keyword evidence="2" id="KW-1185">Reference proteome</keyword>
<accession>A0A445C7I7</accession>
<gene>
    <name evidence="1" type="ORF">Ahy_A07g032793</name>
</gene>